<dbReference type="GO" id="GO:0047617">
    <property type="term" value="F:fatty acyl-CoA hydrolase activity"/>
    <property type="evidence" value="ECO:0007669"/>
    <property type="project" value="TreeGrafter"/>
</dbReference>
<organism evidence="6">
    <name type="scientific">Caenorhabditis remanei</name>
    <name type="common">Caenorhabditis vulgaris</name>
    <dbReference type="NCBI Taxonomy" id="31234"/>
    <lineage>
        <taxon>Eukaryota</taxon>
        <taxon>Metazoa</taxon>
        <taxon>Ecdysozoa</taxon>
        <taxon>Nematoda</taxon>
        <taxon>Chromadorea</taxon>
        <taxon>Rhabditida</taxon>
        <taxon>Rhabditina</taxon>
        <taxon>Rhabditomorpha</taxon>
        <taxon>Rhabditoidea</taxon>
        <taxon>Rhabditidae</taxon>
        <taxon>Peloderinae</taxon>
        <taxon>Caenorhabditis</taxon>
    </lineage>
</organism>
<dbReference type="InterPro" id="IPR029058">
    <property type="entry name" value="AB_hydrolase_fold"/>
</dbReference>
<evidence type="ECO:0000313" key="6">
    <source>
        <dbReference type="Proteomes" id="UP000008281"/>
    </source>
</evidence>
<feature type="active site" description="Charge relay system" evidence="2">
    <location>
        <position position="224"/>
    </location>
</feature>
<dbReference type="PANTHER" id="PTHR10824">
    <property type="entry name" value="ACYL-COENZYME A THIOESTERASE-RELATED"/>
    <property type="match status" value="1"/>
</dbReference>
<dbReference type="Pfam" id="PF08840">
    <property type="entry name" value="BAAT_C"/>
    <property type="match status" value="1"/>
</dbReference>
<dbReference type="eggNOG" id="ENOG502QQ8Z">
    <property type="taxonomic scope" value="Eukaryota"/>
</dbReference>
<name>E3LHA2_CAERE</name>
<evidence type="ECO:0000256" key="1">
    <source>
        <dbReference type="ARBA" id="ARBA00006538"/>
    </source>
</evidence>
<gene>
    <name evidence="5" type="ORF">CRE_08743</name>
</gene>
<dbReference type="MEROPS" id="S09.B10"/>
<dbReference type="Gene3D" id="2.60.40.2240">
    <property type="entry name" value="Acyl-CoA thioester hydrolase/BAAT N-terminal domain"/>
    <property type="match status" value="1"/>
</dbReference>
<dbReference type="Gene3D" id="3.40.50.1820">
    <property type="entry name" value="alpha/beta hydrolase"/>
    <property type="match status" value="1"/>
</dbReference>
<accession>E3LHA2</accession>
<feature type="domain" description="BAAT/Acyl-CoA thioester hydrolase C-terminal" evidence="4">
    <location>
        <begin position="196"/>
        <end position="404"/>
    </location>
</feature>
<dbReference type="PANTHER" id="PTHR10824:SF8">
    <property type="entry name" value="BAAT_C DOMAIN-CONTAINING PROTEIN"/>
    <property type="match status" value="1"/>
</dbReference>
<proteinExistence type="inferred from homology"/>
<protein>
    <submittedName>
        <fullName evidence="5">Uncharacterized protein</fullName>
    </submittedName>
</protein>
<dbReference type="EMBL" id="DS268409">
    <property type="protein sequence ID" value="EFO95048.1"/>
    <property type="molecule type" value="Genomic_DNA"/>
</dbReference>
<dbReference type="InterPro" id="IPR016662">
    <property type="entry name" value="Acyl-CoA_thioEstase_long-chain"/>
</dbReference>
<dbReference type="Proteomes" id="UP000008281">
    <property type="component" value="Unassembled WGS sequence"/>
</dbReference>
<dbReference type="GeneID" id="9819871"/>
<dbReference type="InterPro" id="IPR006862">
    <property type="entry name" value="Thio_Ohase/aa_AcTrfase"/>
</dbReference>
<feature type="domain" description="Acyl-CoA thioester hydrolase/bile acid-CoA amino acid N-acetyltransferase" evidence="3">
    <location>
        <begin position="13"/>
        <end position="134"/>
    </location>
</feature>
<dbReference type="OMA" id="NTFMNEM"/>
<dbReference type="AlphaFoldDB" id="E3LHA2"/>
<dbReference type="OrthoDB" id="6347013at2759"/>
<dbReference type="InterPro" id="IPR014940">
    <property type="entry name" value="BAAT_C"/>
</dbReference>
<dbReference type="CTD" id="9819871"/>
<keyword evidence="6" id="KW-1185">Reference proteome</keyword>
<dbReference type="KEGG" id="crq:GCK72_019973"/>
<dbReference type="STRING" id="31234.E3LHA2"/>
<dbReference type="GO" id="GO:0006637">
    <property type="term" value="P:acyl-CoA metabolic process"/>
    <property type="evidence" value="ECO:0007669"/>
    <property type="project" value="InterPro"/>
</dbReference>
<dbReference type="PIRSF" id="PIRSF016521">
    <property type="entry name" value="Acyl-CoA_hydro"/>
    <property type="match status" value="1"/>
</dbReference>
<evidence type="ECO:0000256" key="2">
    <source>
        <dbReference type="PIRSR" id="PIRSR016521-1"/>
    </source>
</evidence>
<dbReference type="InterPro" id="IPR042490">
    <property type="entry name" value="Thio_Ohase/BAAT_N"/>
</dbReference>
<evidence type="ECO:0000259" key="4">
    <source>
        <dbReference type="Pfam" id="PF08840"/>
    </source>
</evidence>
<dbReference type="GO" id="GO:0006631">
    <property type="term" value="P:fatty acid metabolic process"/>
    <property type="evidence" value="ECO:0007669"/>
    <property type="project" value="TreeGrafter"/>
</dbReference>
<evidence type="ECO:0000259" key="3">
    <source>
        <dbReference type="Pfam" id="PF04775"/>
    </source>
</evidence>
<dbReference type="HOGENOM" id="CLU_029849_4_0_1"/>
<dbReference type="Pfam" id="PF04775">
    <property type="entry name" value="Bile_Hydr_Trans"/>
    <property type="match status" value="1"/>
</dbReference>
<dbReference type="SUPFAM" id="SSF53474">
    <property type="entry name" value="alpha/beta-Hydrolases"/>
    <property type="match status" value="1"/>
</dbReference>
<evidence type="ECO:0000313" key="5">
    <source>
        <dbReference type="EMBL" id="EFO95048.1"/>
    </source>
</evidence>
<comment type="similarity">
    <text evidence="1">Belongs to the C/M/P thioester hydrolase family.</text>
</comment>
<dbReference type="InParanoid" id="E3LHA2"/>
<reference evidence="5" key="1">
    <citation type="submission" date="2007-07" db="EMBL/GenBank/DDBJ databases">
        <title>PCAP assembly of the Caenorhabditis remanei genome.</title>
        <authorList>
            <consortium name="The Caenorhabditis remanei Sequencing Consortium"/>
            <person name="Wilson R.K."/>
        </authorList>
    </citation>
    <scope>NUCLEOTIDE SEQUENCE [LARGE SCALE GENOMIC DNA]</scope>
    <source>
        <strain evidence="5">PB4641</strain>
    </source>
</reference>
<sequence length="428" mass="48491">MLHVDRVDSLLAEKVHISASGLNPFQCYKFQLRLNYKHGTLQSYCVIQSDKDGKINLVKDKPIRGTYHEADPMGLFLSVQFTDELSFGHLVMNENAEPFFYTLRLISESEEILDEVNMKKHWTHPLVTQIAVSQDGLYGTIFKPPGPGPFPCIIDIPGINGRISKRHSAVFSSEGFLVYTFAAFDYKDLPKKLQDVDIELYSRHIKFVQSLPYCSNKIALYGLSLSGTIANYLSTKHSELSAVVSVNGPEAFYRPMAEFKENGKAMNCEEFDGNLSEKINGVIKQKRAFLDAFSRLKPETSIKWEQISKKIQFRLVGSMDDWIICGVTNCLHLRDNLLKTGHKVEIDLVAAGHTMLVPYCPHQALAYNKFHKICLGSGGETTLNNKSGEQVWNNHLKFFKRHLGTPVKMPDYKREAVIELPRKVISKL</sequence>
<feature type="active site" description="Charge relay system" evidence="2">
    <location>
        <position position="353"/>
    </location>
</feature>
<feature type="active site" description="Charge relay system" evidence="2">
    <location>
        <position position="321"/>
    </location>
</feature>
<dbReference type="FunFam" id="2.60.40.2240:FF:000003">
    <property type="entry name" value="Protein CBG04103"/>
    <property type="match status" value="1"/>
</dbReference>
<dbReference type="RefSeq" id="XP_003116152.2">
    <property type="nucleotide sequence ID" value="XM_003116104.2"/>
</dbReference>